<proteinExistence type="predicted"/>
<evidence type="ECO:0000313" key="2">
    <source>
        <dbReference type="EMBL" id="KAF4742331.1"/>
    </source>
</evidence>
<gene>
    <name evidence="2" type="ORF">FOZ63_008297</name>
</gene>
<dbReference type="AlphaFoldDB" id="A0A7J6TBP2"/>
<sequence length="1178" mass="129253">MAAAEKDDARQAASIYELCMKLGHELDDVRDRAVRALMTKTSTGLTSPITVARVVEFPQLALHWLNDRHRTAHTDLVKSFIKFYTSVVATCVAEDAHLRESVQPHVSIAREERLNRFISSGAIDFFEDFRGFEARYAEEIDAALSCLLSQTGPSSSLVQRPPKTPRPPPGHAAVEAEAAKTQPSWIELVAVSSADERRLFEASCRIKYSSVGRSKRVAALNEVRYLMVYDYPAEVFFSKHGGLICEALVAALADNIEQPEDARTEDPTCKLVAESLHAILLGLEKKLKLNEKLSVEPCIPTIHLILVAVVNAIVHSSSAAVLCALHRSASTAIEILQRGEKGARMRCFSGLGLAREEIIKYLDLVADALAKYFCPSEYYEASEVLSLVRAWTPTRLAVFDSCSELLVMSRDILVQRKRNENLVEHLKSWSLDPQLYHHRPESVEKLVVLVLQSVSIEAYQDFRALHASAGQQPEELSDRAKAACQLRAMGFEDEEYHWSGASYAAVELRYATIDIPEAHRVAYERKLDVLLFSRPPLEVAAASSRTAEMIFGQYSMTLRHAFTVGGPRLRDKVIEAMQSIITAMDSRRQLSLVPEEFLLDLLNLACSGVKQKSFRPSLWLPFILLLLQSDGLRELTLHSVRLLCTMVIHLGSNVVSTDVLQLGIVPYVIRPMANCGTACHFMVTGSLWLLHATSVDTAELRDALRPLTHAGNTVLTRRLALLALAEHFSPDFEERVVDCALGDECEVEVRIECLRIMETNMSRSMAARVVQRLPSLMGVEPLPQLPVDAMREAVVGVMGAIEDEESLKALARELTKTNLWSAVIDSGSPSGVWSLVSRCMDLDSELLPFLSMHTTLFDASRAMPLCDPMLQVLRSLRAQLGARRSAEALRPAVLWMSHQGERMAGWIREVTPCLVDKGCGAPSQLPLKASLALASISCIGDSINLFQAATGEKVNRVGELNAGGFIEPLTELLPCFRPEHISTATCDVAVALQSLLTSLAMMDPAAANAVLGRIAKSLSKSITGLQMGTSRSASTPRERSCEAHRFVATLTQLLGRVATLHPVLSLEAEASPFVRAFKIVWSASTSSRRSPGELASDELTAVLLDSLITLIDDNRTVAAIPDHLARTGVLSLVLSLATRPEMPVALLARCCDVITLAKSSLINRSVLGKVVSAVIDAH</sequence>
<keyword evidence="3" id="KW-1185">Reference proteome</keyword>
<organism evidence="2 3">
    <name type="scientific">Perkinsus olseni</name>
    <name type="common">Perkinsus atlanticus</name>
    <dbReference type="NCBI Taxonomy" id="32597"/>
    <lineage>
        <taxon>Eukaryota</taxon>
        <taxon>Sar</taxon>
        <taxon>Alveolata</taxon>
        <taxon>Perkinsozoa</taxon>
        <taxon>Perkinsea</taxon>
        <taxon>Perkinsida</taxon>
        <taxon>Perkinsidae</taxon>
        <taxon>Perkinsus</taxon>
    </lineage>
</organism>
<evidence type="ECO:0000313" key="3">
    <source>
        <dbReference type="Proteomes" id="UP000553632"/>
    </source>
</evidence>
<dbReference type="EMBL" id="JABANO010012130">
    <property type="protein sequence ID" value="KAF4742331.1"/>
    <property type="molecule type" value="Genomic_DNA"/>
</dbReference>
<protein>
    <submittedName>
        <fullName evidence="2">Uncharacterized protein</fullName>
    </submittedName>
</protein>
<reference evidence="2 3" key="1">
    <citation type="submission" date="2020-04" db="EMBL/GenBank/DDBJ databases">
        <title>Perkinsus olseni comparative genomics.</title>
        <authorList>
            <person name="Bogema D.R."/>
        </authorList>
    </citation>
    <scope>NUCLEOTIDE SEQUENCE [LARGE SCALE GENOMIC DNA]</scope>
    <source>
        <strain evidence="2 3">ATCC PRA-207</strain>
    </source>
</reference>
<feature type="non-terminal residue" evidence="2">
    <location>
        <position position="1"/>
    </location>
</feature>
<name>A0A7J6TBP2_PEROL</name>
<accession>A0A7J6TBP2</accession>
<evidence type="ECO:0000256" key="1">
    <source>
        <dbReference type="SAM" id="MobiDB-lite"/>
    </source>
</evidence>
<feature type="region of interest" description="Disordered" evidence="1">
    <location>
        <begin position="152"/>
        <end position="173"/>
    </location>
</feature>
<dbReference type="Proteomes" id="UP000553632">
    <property type="component" value="Unassembled WGS sequence"/>
</dbReference>
<dbReference type="OMA" id="CEVEVRI"/>
<comment type="caution">
    <text evidence="2">The sequence shown here is derived from an EMBL/GenBank/DDBJ whole genome shotgun (WGS) entry which is preliminary data.</text>
</comment>